<dbReference type="SUPFAM" id="SSF52440">
    <property type="entry name" value="PreATP-grasp domain"/>
    <property type="match status" value="1"/>
</dbReference>
<feature type="active site" evidence="13">
    <location>
        <position position="164"/>
    </location>
</feature>
<reference evidence="18 19" key="1">
    <citation type="journal article" date="2015" name="Nature">
        <title>rRNA introns, odd ribosomes, and small enigmatic genomes across a large radiation of phyla.</title>
        <authorList>
            <person name="Brown C.T."/>
            <person name="Hug L.A."/>
            <person name="Thomas B.C."/>
            <person name="Sharon I."/>
            <person name="Castelle C.J."/>
            <person name="Singh A."/>
            <person name="Wilkins M.J."/>
            <person name="Williams K.H."/>
            <person name="Banfield J.F."/>
        </authorList>
    </citation>
    <scope>NUCLEOTIDE SEQUENCE [LARGE SCALE GENOMIC DNA]</scope>
</reference>
<comment type="function">
    <text evidence="12">Cell wall formation.</text>
</comment>
<dbReference type="EC" id="6.3.2.4" evidence="12"/>
<keyword evidence="10 15" id="KW-0464">Manganese</keyword>
<accession>A0A0G1UHV6</accession>
<dbReference type="GO" id="GO:0009252">
    <property type="term" value="P:peptidoglycan biosynthetic process"/>
    <property type="evidence" value="ECO:0007669"/>
    <property type="project" value="UniProtKB-UniRule"/>
</dbReference>
<evidence type="ECO:0000256" key="2">
    <source>
        <dbReference type="ARBA" id="ARBA00010871"/>
    </source>
</evidence>
<evidence type="ECO:0000256" key="14">
    <source>
        <dbReference type="PIRSR" id="PIRSR039102-2"/>
    </source>
</evidence>
<evidence type="ECO:0000256" key="13">
    <source>
        <dbReference type="PIRSR" id="PIRSR039102-1"/>
    </source>
</evidence>
<dbReference type="InterPro" id="IPR011761">
    <property type="entry name" value="ATP-grasp"/>
</dbReference>
<dbReference type="PANTHER" id="PTHR23132:SF25">
    <property type="entry name" value="D-ALANINE--D-ALANINE LIGASE A"/>
    <property type="match status" value="1"/>
</dbReference>
<feature type="binding site" evidence="15">
    <location>
        <position position="275"/>
    </location>
    <ligand>
        <name>Mg(2+)</name>
        <dbReference type="ChEBI" id="CHEBI:18420"/>
        <label>1</label>
    </ligand>
</feature>
<dbReference type="Proteomes" id="UP000034877">
    <property type="component" value="Unassembled WGS sequence"/>
</dbReference>
<evidence type="ECO:0000256" key="4">
    <source>
        <dbReference type="ARBA" id="ARBA00022723"/>
    </source>
</evidence>
<organism evidence="18 19">
    <name type="scientific">Candidatus Amesbacteria bacterium GW2011_GWC1_48_10</name>
    <dbReference type="NCBI Taxonomy" id="1618365"/>
    <lineage>
        <taxon>Bacteria</taxon>
        <taxon>Candidatus Amesiibacteriota</taxon>
    </lineage>
</organism>
<gene>
    <name evidence="12" type="primary">ddl</name>
    <name evidence="18" type="ORF">UY22_C0018G0013</name>
</gene>
<keyword evidence="9 12" id="KW-0573">Peptidoglycan synthesis</keyword>
<feature type="binding site" evidence="14">
    <location>
        <begin position="164"/>
        <end position="165"/>
    </location>
    <ligand>
        <name>ATP</name>
        <dbReference type="ChEBI" id="CHEBI:30616"/>
    </ligand>
</feature>
<feature type="binding site" evidence="15">
    <location>
        <position position="288"/>
    </location>
    <ligand>
        <name>Mg(2+)</name>
        <dbReference type="ChEBI" id="CHEBI:18420"/>
        <label>2</label>
    </ligand>
</feature>
<feature type="active site" evidence="13">
    <location>
        <position position="299"/>
    </location>
</feature>
<dbReference type="NCBIfam" id="TIGR01205">
    <property type="entry name" value="D_ala_D_alaTIGR"/>
    <property type="match status" value="1"/>
</dbReference>
<keyword evidence="3 12" id="KW-0436">Ligase</keyword>
<dbReference type="GO" id="GO:0005829">
    <property type="term" value="C:cytosol"/>
    <property type="evidence" value="ECO:0007669"/>
    <property type="project" value="TreeGrafter"/>
</dbReference>
<dbReference type="NCBIfam" id="NF002528">
    <property type="entry name" value="PRK01966.1-4"/>
    <property type="match status" value="1"/>
</dbReference>
<evidence type="ECO:0000256" key="15">
    <source>
        <dbReference type="PIRSR" id="PIRSR039102-3"/>
    </source>
</evidence>
<comment type="similarity">
    <text evidence="2 12">Belongs to the D-alanine--D-alanine ligase family.</text>
</comment>
<keyword evidence="7 15" id="KW-0460">Magnesium</keyword>
<dbReference type="UniPathway" id="UPA00219"/>
<dbReference type="FunFam" id="3.30.470.20:FF:000008">
    <property type="entry name" value="D-alanine--D-alanine ligase"/>
    <property type="match status" value="1"/>
</dbReference>
<feature type="binding site" evidence="14">
    <location>
        <begin position="287"/>
        <end position="288"/>
    </location>
    <ligand>
        <name>ATP</name>
        <dbReference type="ChEBI" id="CHEBI:30616"/>
    </ligand>
</feature>
<evidence type="ECO:0000256" key="5">
    <source>
        <dbReference type="ARBA" id="ARBA00022741"/>
    </source>
</evidence>
<evidence type="ECO:0000256" key="6">
    <source>
        <dbReference type="ARBA" id="ARBA00022840"/>
    </source>
</evidence>
<feature type="domain" description="ATP-grasp" evidence="17">
    <location>
        <begin position="126"/>
        <end position="321"/>
    </location>
</feature>
<dbReference type="PATRIC" id="fig|1618365.3.peg.486"/>
<dbReference type="GO" id="GO:0008716">
    <property type="term" value="F:D-alanine-D-alanine ligase activity"/>
    <property type="evidence" value="ECO:0007669"/>
    <property type="project" value="UniProtKB-UniRule"/>
</dbReference>
<dbReference type="GO" id="GO:0046872">
    <property type="term" value="F:metal ion binding"/>
    <property type="evidence" value="ECO:0007669"/>
    <property type="project" value="UniProtKB-KW"/>
</dbReference>
<dbReference type="InterPro" id="IPR005905">
    <property type="entry name" value="D_ala_D_ala"/>
</dbReference>
<feature type="binding site" evidence="14">
    <location>
        <begin position="194"/>
        <end position="201"/>
    </location>
    <ligand>
        <name>ATP</name>
        <dbReference type="ChEBI" id="CHEBI:30616"/>
    </ligand>
</feature>
<keyword evidence="12" id="KW-0963">Cytoplasm</keyword>
<dbReference type="GO" id="GO:0008360">
    <property type="term" value="P:regulation of cell shape"/>
    <property type="evidence" value="ECO:0007669"/>
    <property type="project" value="UniProtKB-KW"/>
</dbReference>
<dbReference type="Gene3D" id="3.30.470.20">
    <property type="entry name" value="ATP-grasp fold, B domain"/>
    <property type="match status" value="1"/>
</dbReference>
<feature type="active site" evidence="13">
    <location>
        <position position="16"/>
    </location>
</feature>
<dbReference type="PROSITE" id="PS00843">
    <property type="entry name" value="DALA_DALA_LIGASE_1"/>
    <property type="match status" value="1"/>
</dbReference>
<evidence type="ECO:0000256" key="12">
    <source>
        <dbReference type="HAMAP-Rule" id="MF_00047"/>
    </source>
</evidence>
<dbReference type="AlphaFoldDB" id="A0A0G1UHV6"/>
<proteinExistence type="inferred from homology"/>
<dbReference type="PROSITE" id="PS50975">
    <property type="entry name" value="ATP_GRASP"/>
    <property type="match status" value="1"/>
</dbReference>
<dbReference type="InterPro" id="IPR000291">
    <property type="entry name" value="D-Ala_lig_Van_CS"/>
</dbReference>
<dbReference type="GO" id="GO:0005524">
    <property type="term" value="F:ATP binding"/>
    <property type="evidence" value="ECO:0007669"/>
    <property type="project" value="UniProtKB-UniRule"/>
</dbReference>
<comment type="cofactor">
    <cofactor evidence="15">
        <name>Mg(2+)</name>
        <dbReference type="ChEBI" id="CHEBI:18420"/>
    </cofactor>
    <cofactor evidence="15">
        <name>Mn(2+)</name>
        <dbReference type="ChEBI" id="CHEBI:29035"/>
    </cofactor>
    <text evidence="15">Binds 2 magnesium or manganese ions per subunit.</text>
</comment>
<evidence type="ECO:0000256" key="16">
    <source>
        <dbReference type="PROSITE-ProRule" id="PRU00409"/>
    </source>
</evidence>
<evidence type="ECO:0000256" key="1">
    <source>
        <dbReference type="ARBA" id="ARBA00001936"/>
    </source>
</evidence>
<feature type="binding site" evidence="15">
    <location>
        <position position="290"/>
    </location>
    <ligand>
        <name>Mg(2+)</name>
        <dbReference type="ChEBI" id="CHEBI:18420"/>
        <label>2</label>
    </ligand>
</feature>
<keyword evidence="4 15" id="KW-0479">Metal-binding</keyword>
<protein>
    <recommendedName>
        <fullName evidence="12">D-alanine--D-alanine ligase</fullName>
        <ecNumber evidence="12">6.3.2.4</ecNumber>
    </recommendedName>
    <alternativeName>
        <fullName evidence="12">D-Ala-D-Ala ligase</fullName>
    </alternativeName>
    <alternativeName>
        <fullName evidence="12">D-alanylalanine synthetase</fullName>
    </alternativeName>
</protein>
<keyword evidence="11 12" id="KW-0961">Cell wall biogenesis/degradation</keyword>
<dbReference type="SUPFAM" id="SSF56059">
    <property type="entry name" value="Glutathione synthetase ATP-binding domain-like"/>
    <property type="match status" value="1"/>
</dbReference>
<comment type="caution">
    <text evidence="18">The sequence shown here is derived from an EMBL/GenBank/DDBJ whole genome shotgun (WGS) entry which is preliminary data.</text>
</comment>
<dbReference type="GO" id="GO:0071555">
    <property type="term" value="P:cell wall organization"/>
    <property type="evidence" value="ECO:0007669"/>
    <property type="project" value="UniProtKB-KW"/>
</dbReference>
<evidence type="ECO:0000256" key="11">
    <source>
        <dbReference type="ARBA" id="ARBA00023316"/>
    </source>
</evidence>
<name>A0A0G1UHV6_9BACT</name>
<dbReference type="PANTHER" id="PTHR23132">
    <property type="entry name" value="D-ALANINE--D-ALANINE LIGASE"/>
    <property type="match status" value="1"/>
</dbReference>
<evidence type="ECO:0000313" key="18">
    <source>
        <dbReference type="EMBL" id="KKU93706.1"/>
    </source>
</evidence>
<evidence type="ECO:0000256" key="8">
    <source>
        <dbReference type="ARBA" id="ARBA00022960"/>
    </source>
</evidence>
<evidence type="ECO:0000256" key="7">
    <source>
        <dbReference type="ARBA" id="ARBA00022842"/>
    </source>
</evidence>
<keyword evidence="6 16" id="KW-0067">ATP-binding</keyword>
<sequence>MGKIRVGLVFGGRSGEHEVSVRSAASIYRALDRDKYIVVLLGVDKVGQWHKLDQKWLPKGAEMKALPSGDKSLVVQEEKVDVFFPIVHGTFGEDGTLQGMFELLDAAYVGAGVLGSAVGMDKDVQKRLLVQAEIPVARYQVVKRGQKIKVDKFPVFVKPANMGSSVGISKCKSKRGLETAVTAALEFDTKVVVEEEVKGREIEISVLGNDDPVASVPGEVIAKNEFYDYEAKYIDENGAELVIPAKLSRDEVAECQRLAIKTFKVLECAGMARVDMFLTPTGKFVINEINTLPGFTNISMYPKLWGASGLPYSKLLGKLIELAIERKRVKDKLRRSYG</sequence>
<keyword evidence="8 12" id="KW-0133">Cell shape</keyword>
<dbReference type="EMBL" id="LCPE01000018">
    <property type="protein sequence ID" value="KKU93706.1"/>
    <property type="molecule type" value="Genomic_DNA"/>
</dbReference>
<dbReference type="PIRSF" id="PIRSF039102">
    <property type="entry name" value="Ddl/VanB"/>
    <property type="match status" value="1"/>
</dbReference>
<evidence type="ECO:0000259" key="17">
    <source>
        <dbReference type="PROSITE" id="PS50975"/>
    </source>
</evidence>
<comment type="cofactor">
    <cofactor evidence="1">
        <name>Mn(2+)</name>
        <dbReference type="ChEBI" id="CHEBI:29035"/>
    </cofactor>
</comment>
<keyword evidence="5 14" id="KW-0547">Nucleotide-binding</keyword>
<evidence type="ECO:0000256" key="3">
    <source>
        <dbReference type="ARBA" id="ARBA00022598"/>
    </source>
</evidence>
<evidence type="ECO:0000313" key="19">
    <source>
        <dbReference type="Proteomes" id="UP000034877"/>
    </source>
</evidence>
<dbReference type="Gene3D" id="3.30.1490.20">
    <property type="entry name" value="ATP-grasp fold, A domain"/>
    <property type="match status" value="1"/>
</dbReference>
<dbReference type="Pfam" id="PF07478">
    <property type="entry name" value="Dala_Dala_lig_C"/>
    <property type="match status" value="1"/>
</dbReference>
<feature type="binding site" evidence="14">
    <location>
        <position position="122"/>
    </location>
    <ligand>
        <name>ATP</name>
        <dbReference type="ChEBI" id="CHEBI:30616"/>
    </ligand>
</feature>
<dbReference type="PROSITE" id="PS00844">
    <property type="entry name" value="DALA_DALA_LIGASE_2"/>
    <property type="match status" value="1"/>
</dbReference>
<dbReference type="Gene3D" id="3.40.50.20">
    <property type="match status" value="1"/>
</dbReference>
<feature type="binding site" evidence="15">
    <location>
        <position position="288"/>
    </location>
    <ligand>
        <name>Mg(2+)</name>
        <dbReference type="ChEBI" id="CHEBI:18420"/>
        <label>1</label>
    </ligand>
</feature>
<dbReference type="InterPro" id="IPR016185">
    <property type="entry name" value="PreATP-grasp_dom_sf"/>
</dbReference>
<dbReference type="InterPro" id="IPR013815">
    <property type="entry name" value="ATP_grasp_subdomain_1"/>
</dbReference>
<comment type="catalytic activity">
    <reaction evidence="12">
        <text>2 D-alanine + ATP = D-alanyl-D-alanine + ADP + phosphate + H(+)</text>
        <dbReference type="Rhea" id="RHEA:11224"/>
        <dbReference type="ChEBI" id="CHEBI:15378"/>
        <dbReference type="ChEBI" id="CHEBI:30616"/>
        <dbReference type="ChEBI" id="CHEBI:43474"/>
        <dbReference type="ChEBI" id="CHEBI:57416"/>
        <dbReference type="ChEBI" id="CHEBI:57822"/>
        <dbReference type="ChEBI" id="CHEBI:456216"/>
        <dbReference type="EC" id="6.3.2.4"/>
    </reaction>
</comment>
<dbReference type="InterPro" id="IPR011095">
    <property type="entry name" value="Dala_Dala_lig_C"/>
</dbReference>
<dbReference type="Pfam" id="PF01820">
    <property type="entry name" value="Dala_Dala_lig_N"/>
    <property type="match status" value="1"/>
</dbReference>
<dbReference type="InterPro" id="IPR011127">
    <property type="entry name" value="Dala_Dala_lig_N"/>
</dbReference>
<feature type="binding site" evidence="14">
    <location>
        <begin position="156"/>
        <end position="158"/>
    </location>
    <ligand>
        <name>ATP</name>
        <dbReference type="ChEBI" id="CHEBI:30616"/>
    </ligand>
</feature>
<evidence type="ECO:0000256" key="9">
    <source>
        <dbReference type="ARBA" id="ARBA00022984"/>
    </source>
</evidence>
<comment type="subcellular location">
    <subcellularLocation>
        <location evidence="12">Cytoplasm</location>
    </subcellularLocation>
</comment>
<evidence type="ECO:0000256" key="10">
    <source>
        <dbReference type="ARBA" id="ARBA00023211"/>
    </source>
</evidence>
<dbReference type="HAMAP" id="MF_00047">
    <property type="entry name" value="Dala_Dala_lig"/>
    <property type="match status" value="1"/>
</dbReference>
<comment type="pathway">
    <text evidence="12">Cell wall biogenesis; peptidoglycan biosynthesis.</text>
</comment>